<accession>A0AAD9R181</accession>
<evidence type="ECO:0000256" key="2">
    <source>
        <dbReference type="ARBA" id="ARBA00022553"/>
    </source>
</evidence>
<dbReference type="GO" id="GO:0008277">
    <property type="term" value="P:regulation of G protein-coupled receptor signaling pathway"/>
    <property type="evidence" value="ECO:0007669"/>
    <property type="project" value="InterPro"/>
</dbReference>
<comment type="caution">
    <text evidence="5">The sequence shown here is derived from an EMBL/GenBank/DDBJ whole genome shotgun (WGS) entry which is preliminary data.</text>
</comment>
<dbReference type="EMBL" id="JARQWQ010000006">
    <property type="protein sequence ID" value="KAK2571274.1"/>
    <property type="molecule type" value="Genomic_DNA"/>
</dbReference>
<evidence type="ECO:0000313" key="6">
    <source>
        <dbReference type="Proteomes" id="UP001249851"/>
    </source>
</evidence>
<dbReference type="InterPro" id="IPR036249">
    <property type="entry name" value="Thioredoxin-like_sf"/>
</dbReference>
<sequence>MTTLDDKLLGFKSQNYASSSESEGEDNEEKTSDLENNRNDAIDTGDIPAPPDFRLEVPKTGPKGVIQDYRRYKQLETEQRKEKQKEMRSLAQKFSVSCQSSLDDEREKELLKELELDTDEFLKQYHLKRLLQLKQEQERRLKLSSCLQSQAAQTNSRLCLLLKLWKHQTLKIISAQDITHWCDQIPSRQKFGKVISLLDKQQFLDAVDNEDPNIVVMVHLYSDDLQSCRTMNGCLQCLAQQYSLESPCNDYLLGWFYFTVGVYSWRKEGLPALLVYKGGQMIGNFVKLEDTFGEDFYAVDVESFLIENGSLTEELECQLASSVSCNKDSDSDLDID</sequence>
<dbReference type="Gene3D" id="3.40.30.10">
    <property type="entry name" value="Glutaredoxin"/>
    <property type="match status" value="2"/>
</dbReference>
<dbReference type="PANTHER" id="PTHR46052:SF1">
    <property type="entry name" value="PHOSDUCIN-LIKE PROTEIN"/>
    <property type="match status" value="1"/>
</dbReference>
<evidence type="ECO:0000256" key="1">
    <source>
        <dbReference type="ARBA" id="ARBA00009686"/>
    </source>
</evidence>
<dbReference type="AlphaFoldDB" id="A0AAD9R181"/>
<feature type="region of interest" description="Disordered" evidence="3">
    <location>
        <begin position="1"/>
        <end position="60"/>
    </location>
</feature>
<dbReference type="Gene3D" id="1.10.168.10">
    <property type="entry name" value="Phosducin, domain 2"/>
    <property type="match status" value="1"/>
</dbReference>
<evidence type="ECO:0000256" key="3">
    <source>
        <dbReference type="SAM" id="MobiDB-lite"/>
    </source>
</evidence>
<dbReference type="SUPFAM" id="SSF52833">
    <property type="entry name" value="Thioredoxin-like"/>
    <property type="match status" value="1"/>
</dbReference>
<dbReference type="InterPro" id="IPR051499">
    <property type="entry name" value="Phosducin-like_reg"/>
</dbReference>
<proteinExistence type="inferred from homology"/>
<dbReference type="PANTHER" id="PTHR46052">
    <property type="entry name" value="PHOSDUCIN-LIKE PROTEIN"/>
    <property type="match status" value="1"/>
</dbReference>
<reference evidence="5" key="2">
    <citation type="journal article" date="2023" name="Science">
        <title>Genomic signatures of disease resistance in endangered staghorn corals.</title>
        <authorList>
            <person name="Vollmer S.V."/>
            <person name="Selwyn J.D."/>
            <person name="Despard B.A."/>
            <person name="Roesel C.L."/>
        </authorList>
    </citation>
    <scope>NUCLEOTIDE SEQUENCE</scope>
    <source>
        <strain evidence="5">K2</strain>
    </source>
</reference>
<dbReference type="CDD" id="cd02987">
    <property type="entry name" value="Phd_like_Phd"/>
    <property type="match status" value="1"/>
</dbReference>
<dbReference type="InterPro" id="IPR024253">
    <property type="entry name" value="Phosducin_thioredoxin-like_dom"/>
</dbReference>
<evidence type="ECO:0000313" key="5">
    <source>
        <dbReference type="EMBL" id="KAK2571274.1"/>
    </source>
</evidence>
<feature type="compositionally biased region" description="Basic and acidic residues" evidence="3">
    <location>
        <begin position="29"/>
        <end position="41"/>
    </location>
</feature>
<dbReference type="Pfam" id="PF02114">
    <property type="entry name" value="Phosducin"/>
    <property type="match status" value="2"/>
</dbReference>
<keyword evidence="6" id="KW-1185">Reference proteome</keyword>
<dbReference type="InterPro" id="IPR001200">
    <property type="entry name" value="Phosducin"/>
</dbReference>
<reference evidence="5" key="1">
    <citation type="journal article" date="2023" name="G3 (Bethesda)">
        <title>Whole genome assembly and annotation of the endangered Caribbean coral Acropora cervicornis.</title>
        <authorList>
            <person name="Selwyn J.D."/>
            <person name="Vollmer S.V."/>
        </authorList>
    </citation>
    <scope>NUCLEOTIDE SEQUENCE</scope>
    <source>
        <strain evidence="5">K2</strain>
    </source>
</reference>
<keyword evidence="2" id="KW-0597">Phosphoprotein</keyword>
<protein>
    <submittedName>
        <fullName evidence="5">Phosducin-like protein</fullName>
    </submittedName>
</protein>
<organism evidence="5 6">
    <name type="scientific">Acropora cervicornis</name>
    <name type="common">Staghorn coral</name>
    <dbReference type="NCBI Taxonomy" id="6130"/>
    <lineage>
        <taxon>Eukaryota</taxon>
        <taxon>Metazoa</taxon>
        <taxon>Cnidaria</taxon>
        <taxon>Anthozoa</taxon>
        <taxon>Hexacorallia</taxon>
        <taxon>Scleractinia</taxon>
        <taxon>Astrocoeniina</taxon>
        <taxon>Acroporidae</taxon>
        <taxon>Acropora</taxon>
    </lineage>
</organism>
<dbReference type="Proteomes" id="UP001249851">
    <property type="component" value="Unassembled WGS sequence"/>
</dbReference>
<feature type="domain" description="Phosducin" evidence="4">
    <location>
        <begin position="57"/>
        <end position="113"/>
    </location>
</feature>
<gene>
    <name evidence="5" type="ORF">P5673_003854</name>
</gene>
<dbReference type="InterPro" id="IPR023196">
    <property type="entry name" value="Phosducin_N_dom_sf"/>
</dbReference>
<feature type="domain" description="Phosducin" evidence="4">
    <location>
        <begin position="177"/>
        <end position="332"/>
    </location>
</feature>
<evidence type="ECO:0000259" key="4">
    <source>
        <dbReference type="Pfam" id="PF02114"/>
    </source>
</evidence>
<name>A0AAD9R181_ACRCE</name>
<comment type="similarity">
    <text evidence="1">Belongs to the phosducin family.</text>
</comment>